<feature type="compositionally biased region" description="Polar residues" evidence="1">
    <location>
        <begin position="1"/>
        <end position="11"/>
    </location>
</feature>
<gene>
    <name evidence="2" type="ORF">DLJ60_14430</name>
</gene>
<feature type="compositionally biased region" description="Low complexity" evidence="1">
    <location>
        <begin position="58"/>
        <end position="88"/>
    </location>
</feature>
<feature type="non-terminal residue" evidence="2">
    <location>
        <position position="88"/>
    </location>
</feature>
<organism evidence="2 3">
    <name type="scientific">Micromonospora chalcea</name>
    <dbReference type="NCBI Taxonomy" id="1874"/>
    <lineage>
        <taxon>Bacteria</taxon>
        <taxon>Bacillati</taxon>
        <taxon>Actinomycetota</taxon>
        <taxon>Actinomycetes</taxon>
        <taxon>Micromonosporales</taxon>
        <taxon>Micromonosporaceae</taxon>
        <taxon>Micromonospora</taxon>
    </lineage>
</organism>
<reference evidence="2 3" key="1">
    <citation type="submission" date="2018-05" db="EMBL/GenBank/DDBJ databases">
        <title>Micromonospora from Atacama Desert.</title>
        <authorList>
            <person name="Carro L."/>
            <person name="Goodfellow M."/>
            <person name="Klenk H.-P."/>
        </authorList>
    </citation>
    <scope>NUCLEOTIDE SEQUENCE [LARGE SCALE GENOMIC DNA]</scope>
    <source>
        <strain evidence="2 3">LB41</strain>
    </source>
</reference>
<feature type="region of interest" description="Disordered" evidence="1">
    <location>
        <begin position="1"/>
        <end position="88"/>
    </location>
</feature>
<evidence type="ECO:0000313" key="2">
    <source>
        <dbReference type="EMBL" id="RQW92515.1"/>
    </source>
</evidence>
<proteinExistence type="predicted"/>
<accession>A0ABX9Y3E0</accession>
<evidence type="ECO:0000256" key="1">
    <source>
        <dbReference type="SAM" id="MobiDB-lite"/>
    </source>
</evidence>
<dbReference type="Proteomes" id="UP000274694">
    <property type="component" value="Unassembled WGS sequence"/>
</dbReference>
<comment type="caution">
    <text evidence="2">The sequence shown here is derived from an EMBL/GenBank/DDBJ whole genome shotgun (WGS) entry which is preliminary data.</text>
</comment>
<keyword evidence="3" id="KW-1185">Reference proteome</keyword>
<sequence length="88" mass="8210">MNYGDPSSSRGRAQIPGPNGDPGSEWNQGGNGWSGSPDGGASARASATPYGSGGRASVGGAAPAPRPASGSASVGRAGAGGRASVPVS</sequence>
<name>A0ABX9Y3E0_MICCH</name>
<protein>
    <submittedName>
        <fullName evidence="2">Uncharacterized protein</fullName>
    </submittedName>
</protein>
<dbReference type="EMBL" id="QGTA01000185">
    <property type="protein sequence ID" value="RQW92515.1"/>
    <property type="molecule type" value="Genomic_DNA"/>
</dbReference>
<evidence type="ECO:0000313" key="3">
    <source>
        <dbReference type="Proteomes" id="UP000274694"/>
    </source>
</evidence>